<sequence>MAGHSKWAQIKHKKAATDAKKGQLFSRLIREITVAAKGGGASSESNPRLRAALEHARSAGLPKDNIARALARASGGGGGAELQEFLYEAAAPGGLNILIEGTTDNKNRSLAEIKNILEEHGAKLAEPGSISWGFERVGTIEAAGPDHQSLLPEEVELAIADSGARDFKKLNNSWIVETNPADLEKVTRSLEDKKIIIKNTYGGWRPRSPIRLPENLKESGEALLEALVHNEDIQEIHTNLEGTRP</sequence>
<keyword evidence="4 7" id="KW-0238">DNA-binding</keyword>
<name>A0A7T5RIQ1_9BACT</name>
<reference evidence="7 8" key="1">
    <citation type="submission" date="2020-07" db="EMBL/GenBank/DDBJ databases">
        <title>Huge and variable diversity of episymbiotic CPR bacteria and DPANN archaea in groundwater ecosystems.</title>
        <authorList>
            <person name="He C.Y."/>
            <person name="Keren R."/>
            <person name="Whittaker M."/>
            <person name="Farag I.F."/>
            <person name="Doudna J."/>
            <person name="Cate J.H.D."/>
            <person name="Banfield J.F."/>
        </authorList>
    </citation>
    <scope>NUCLEOTIDE SEQUENCE [LARGE SCALE GENOMIC DNA]</scope>
    <source>
        <strain evidence="7">NC_groundwater_541_Ag_S-0.1um_46_50</strain>
    </source>
</reference>
<gene>
    <name evidence="7" type="ORF">HYW89_02660</name>
</gene>
<dbReference type="PANTHER" id="PTHR12532">
    <property type="entry name" value="TRANSLATIONAL ACTIVATOR OF CYTOCHROME C OXIDASE 1"/>
    <property type="match status" value="1"/>
</dbReference>
<keyword evidence="2 4" id="KW-0805">Transcription regulation</keyword>
<dbReference type="InterPro" id="IPR017856">
    <property type="entry name" value="Integrase-like_N"/>
</dbReference>
<dbReference type="Proteomes" id="UP000595618">
    <property type="component" value="Chromosome"/>
</dbReference>
<comment type="similarity">
    <text evidence="1 4">Belongs to the TACO1 family.</text>
</comment>
<keyword evidence="3 4" id="KW-0804">Transcription</keyword>
<dbReference type="Pfam" id="PF20772">
    <property type="entry name" value="TACO1_YebC_N"/>
    <property type="match status" value="1"/>
</dbReference>
<evidence type="ECO:0000313" key="7">
    <source>
        <dbReference type="EMBL" id="QQG44891.1"/>
    </source>
</evidence>
<feature type="domain" description="TACO1/YebC-like second and third" evidence="5">
    <location>
        <begin position="83"/>
        <end position="240"/>
    </location>
</feature>
<evidence type="ECO:0000259" key="5">
    <source>
        <dbReference type="Pfam" id="PF01709"/>
    </source>
</evidence>
<dbReference type="InterPro" id="IPR048300">
    <property type="entry name" value="TACO1_YebC-like_2nd/3rd_dom"/>
</dbReference>
<dbReference type="GO" id="GO:0006355">
    <property type="term" value="P:regulation of DNA-templated transcription"/>
    <property type="evidence" value="ECO:0007669"/>
    <property type="project" value="UniProtKB-UniRule"/>
</dbReference>
<dbReference type="InterPro" id="IPR026564">
    <property type="entry name" value="Transcrip_reg_TACO1-like_dom3"/>
</dbReference>
<dbReference type="GO" id="GO:0005737">
    <property type="term" value="C:cytoplasm"/>
    <property type="evidence" value="ECO:0007669"/>
    <property type="project" value="UniProtKB-SubCell"/>
</dbReference>
<feature type="domain" description="TACO1/YebC-like N-terminal" evidence="6">
    <location>
        <begin position="5"/>
        <end position="76"/>
    </location>
</feature>
<dbReference type="AlphaFoldDB" id="A0A7T5RIQ1"/>
<evidence type="ECO:0000313" key="8">
    <source>
        <dbReference type="Proteomes" id="UP000595618"/>
    </source>
</evidence>
<dbReference type="EMBL" id="CP066690">
    <property type="protein sequence ID" value="QQG44891.1"/>
    <property type="molecule type" value="Genomic_DNA"/>
</dbReference>
<organism evidence="7 8">
    <name type="scientific">Candidatus Sungiibacteriota bacterium</name>
    <dbReference type="NCBI Taxonomy" id="2750080"/>
    <lineage>
        <taxon>Bacteria</taxon>
        <taxon>Candidatus Sungiibacteriota</taxon>
    </lineage>
</organism>
<protein>
    <recommendedName>
        <fullName evidence="4">Probable transcriptional regulatory protein HYW89_02660</fullName>
    </recommendedName>
</protein>
<dbReference type="GO" id="GO:0003677">
    <property type="term" value="F:DNA binding"/>
    <property type="evidence" value="ECO:0007669"/>
    <property type="project" value="UniProtKB-UniRule"/>
</dbReference>
<evidence type="ECO:0000259" key="6">
    <source>
        <dbReference type="Pfam" id="PF20772"/>
    </source>
</evidence>
<dbReference type="InterPro" id="IPR049083">
    <property type="entry name" value="TACO1_YebC_N"/>
</dbReference>
<dbReference type="FunFam" id="1.10.10.200:FF:000002">
    <property type="entry name" value="Probable transcriptional regulatory protein CLM62_37755"/>
    <property type="match status" value="1"/>
</dbReference>
<evidence type="ECO:0000256" key="4">
    <source>
        <dbReference type="HAMAP-Rule" id="MF_00693"/>
    </source>
</evidence>
<keyword evidence="4" id="KW-0963">Cytoplasm</keyword>
<dbReference type="NCBIfam" id="TIGR01033">
    <property type="entry name" value="YebC/PmpR family DNA-binding transcriptional regulator"/>
    <property type="match status" value="1"/>
</dbReference>
<dbReference type="Pfam" id="PF01709">
    <property type="entry name" value="Transcrip_reg"/>
    <property type="match status" value="1"/>
</dbReference>
<evidence type="ECO:0000256" key="3">
    <source>
        <dbReference type="ARBA" id="ARBA00023163"/>
    </source>
</evidence>
<dbReference type="HAMAP" id="MF_00693">
    <property type="entry name" value="Transcrip_reg_TACO1"/>
    <property type="match status" value="1"/>
</dbReference>
<dbReference type="SUPFAM" id="SSF75625">
    <property type="entry name" value="YebC-like"/>
    <property type="match status" value="1"/>
</dbReference>
<comment type="subcellular location">
    <subcellularLocation>
        <location evidence="4">Cytoplasm</location>
    </subcellularLocation>
</comment>
<dbReference type="Gene3D" id="3.30.70.980">
    <property type="match status" value="2"/>
</dbReference>
<dbReference type="PANTHER" id="PTHR12532:SF0">
    <property type="entry name" value="TRANSLATIONAL ACTIVATOR OF CYTOCHROME C OXIDASE 1"/>
    <property type="match status" value="1"/>
</dbReference>
<dbReference type="InterPro" id="IPR002876">
    <property type="entry name" value="Transcrip_reg_TACO1-like"/>
</dbReference>
<evidence type="ECO:0000256" key="1">
    <source>
        <dbReference type="ARBA" id="ARBA00008724"/>
    </source>
</evidence>
<dbReference type="Gene3D" id="1.10.10.200">
    <property type="match status" value="1"/>
</dbReference>
<dbReference type="NCBIfam" id="NF001030">
    <property type="entry name" value="PRK00110.1"/>
    <property type="match status" value="1"/>
</dbReference>
<evidence type="ECO:0000256" key="2">
    <source>
        <dbReference type="ARBA" id="ARBA00023015"/>
    </source>
</evidence>
<proteinExistence type="inferred from homology"/>
<accession>A0A7T5RIQ1</accession>
<dbReference type="InterPro" id="IPR029072">
    <property type="entry name" value="YebC-like"/>
</dbReference>